<evidence type="ECO:0000313" key="2">
    <source>
        <dbReference type="Proteomes" id="UP000297299"/>
    </source>
</evidence>
<dbReference type="Proteomes" id="UP000297299">
    <property type="component" value="Unassembled WGS sequence"/>
</dbReference>
<accession>A0A4Y8DCY3</accession>
<protein>
    <submittedName>
        <fullName evidence="1">Uncharacterized protein</fullName>
    </submittedName>
</protein>
<keyword evidence="2" id="KW-1185">Reference proteome</keyword>
<organism evidence="1 2">
    <name type="scientific">Botryotinia calthae</name>
    <dbReference type="NCBI Taxonomy" id="38488"/>
    <lineage>
        <taxon>Eukaryota</taxon>
        <taxon>Fungi</taxon>
        <taxon>Dikarya</taxon>
        <taxon>Ascomycota</taxon>
        <taxon>Pezizomycotina</taxon>
        <taxon>Leotiomycetes</taxon>
        <taxon>Helotiales</taxon>
        <taxon>Sclerotiniaceae</taxon>
        <taxon>Botryotinia</taxon>
    </lineage>
</organism>
<comment type="caution">
    <text evidence="1">The sequence shown here is derived from an EMBL/GenBank/DDBJ whole genome shotgun (WGS) entry which is preliminary data.</text>
</comment>
<evidence type="ECO:0000313" key="1">
    <source>
        <dbReference type="EMBL" id="TEY77398.1"/>
    </source>
</evidence>
<dbReference type="AlphaFoldDB" id="A0A4Y8DCY3"/>
<reference evidence="1 2" key="1">
    <citation type="submission" date="2017-11" db="EMBL/GenBank/DDBJ databases">
        <title>Comparative genomics of Botrytis spp.</title>
        <authorList>
            <person name="Valero-Jimenez C.A."/>
            <person name="Tapia P."/>
            <person name="Veloso J."/>
            <person name="Silva-Moreno E."/>
            <person name="Staats M."/>
            <person name="Valdes J.H."/>
            <person name="Van Kan J.A.L."/>
        </authorList>
    </citation>
    <scope>NUCLEOTIDE SEQUENCE [LARGE SCALE GENOMIC DNA]</scope>
    <source>
        <strain evidence="1 2">MUCL2830</strain>
    </source>
</reference>
<dbReference type="EMBL" id="PHWZ01000055">
    <property type="protein sequence ID" value="TEY77398.1"/>
    <property type="molecule type" value="Genomic_DNA"/>
</dbReference>
<dbReference type="STRING" id="38488.A0A4Y8DCY3"/>
<gene>
    <name evidence="1" type="ORF">BOTCAL_0055g00060</name>
</gene>
<proteinExistence type="predicted"/>
<sequence>MVPGRGGDDLTGLPLVFPKSAAFLKLLDLREVKPKGFGRENRDGNYESSASSEQLETWKESHADNLNVSKMSGLQPWLLEYIYKWTNNLSEHVLVFRMDKGASLIDSHGFETFALFVLNQLIQHLSNVETIYITAMNRAFQFVPPVGLPLTARYFQNLRTVYISEGPSTVPYTSFLLEFCDLPNVKSIYTINLVSRDWDQQRWSGRSREKSPSEPRIVKHSAITDISLDRSYVDPPEVFQMISTLKKLERFRWTYKYFLSNSNPPETLDWISERIREMLSPHEESLNELDLRFLDRTCSRPTPNWFLESKRTERPLFLGYLSDFQAMISLTIDPVVLSGRSKGEAIKHRMENLLPQSLAYLGLVYELGHIHELYPGPHILRKQTWSDEVISFANTSPLSMKFLTKIELIATSLMLSPDNYREERDQILEPAKQTFQKKGIECSITDIDPANGFQDFRTVGKDG</sequence>
<dbReference type="OrthoDB" id="3486441at2759"/>
<name>A0A4Y8DCY3_9HELO</name>